<evidence type="ECO:0000256" key="1">
    <source>
        <dbReference type="SAM" id="MobiDB-lite"/>
    </source>
</evidence>
<accession>A0A1R3KE78</accession>
<dbReference type="Gramene" id="OMP05397">
    <property type="protein sequence ID" value="OMP05397"/>
    <property type="gene ID" value="CCACVL1_01920"/>
</dbReference>
<keyword evidence="3" id="KW-1185">Reference proteome</keyword>
<gene>
    <name evidence="2" type="ORF">CCACVL1_01920</name>
</gene>
<dbReference type="EMBL" id="AWWV01005391">
    <property type="protein sequence ID" value="OMP05397.1"/>
    <property type="molecule type" value="Genomic_DNA"/>
</dbReference>
<evidence type="ECO:0000313" key="2">
    <source>
        <dbReference type="EMBL" id="OMP05397.1"/>
    </source>
</evidence>
<protein>
    <submittedName>
        <fullName evidence="2">Uncharacterized protein</fullName>
    </submittedName>
</protein>
<proteinExistence type="predicted"/>
<dbReference type="Proteomes" id="UP000188268">
    <property type="component" value="Unassembled WGS sequence"/>
</dbReference>
<comment type="caution">
    <text evidence="2">The sequence shown here is derived from an EMBL/GenBank/DDBJ whole genome shotgun (WGS) entry which is preliminary data.</text>
</comment>
<dbReference type="AlphaFoldDB" id="A0A1R3KE78"/>
<feature type="region of interest" description="Disordered" evidence="1">
    <location>
        <begin position="1"/>
        <end position="36"/>
    </location>
</feature>
<evidence type="ECO:0000313" key="3">
    <source>
        <dbReference type="Proteomes" id="UP000188268"/>
    </source>
</evidence>
<organism evidence="2 3">
    <name type="scientific">Corchorus capsularis</name>
    <name type="common">Jute</name>
    <dbReference type="NCBI Taxonomy" id="210143"/>
    <lineage>
        <taxon>Eukaryota</taxon>
        <taxon>Viridiplantae</taxon>
        <taxon>Streptophyta</taxon>
        <taxon>Embryophyta</taxon>
        <taxon>Tracheophyta</taxon>
        <taxon>Spermatophyta</taxon>
        <taxon>Magnoliopsida</taxon>
        <taxon>eudicotyledons</taxon>
        <taxon>Gunneridae</taxon>
        <taxon>Pentapetalae</taxon>
        <taxon>rosids</taxon>
        <taxon>malvids</taxon>
        <taxon>Malvales</taxon>
        <taxon>Malvaceae</taxon>
        <taxon>Grewioideae</taxon>
        <taxon>Apeibeae</taxon>
        <taxon>Corchorus</taxon>
    </lineage>
</organism>
<reference evidence="2 3" key="1">
    <citation type="submission" date="2013-09" db="EMBL/GenBank/DDBJ databases">
        <title>Corchorus capsularis genome sequencing.</title>
        <authorList>
            <person name="Alam M."/>
            <person name="Haque M.S."/>
            <person name="Islam M.S."/>
            <person name="Emdad E.M."/>
            <person name="Islam M.M."/>
            <person name="Ahmed B."/>
            <person name="Halim A."/>
            <person name="Hossen Q.M.M."/>
            <person name="Hossain M.Z."/>
            <person name="Ahmed R."/>
            <person name="Khan M.M."/>
            <person name="Islam R."/>
            <person name="Rashid M.M."/>
            <person name="Khan S.A."/>
            <person name="Rahman M.S."/>
            <person name="Alam M."/>
        </authorList>
    </citation>
    <scope>NUCLEOTIDE SEQUENCE [LARGE SCALE GENOMIC DNA]</scope>
    <source>
        <strain evidence="3">cv. CVL-1</strain>
        <tissue evidence="2">Whole seedling</tissue>
    </source>
</reference>
<name>A0A1R3KE78_COCAP</name>
<sequence>MADSSNNLEPKVRNNKKQKTKSFDLSPPSIDIRLGK</sequence>